<protein>
    <submittedName>
        <fullName evidence="1">Uncharacterized protein</fullName>
    </submittedName>
</protein>
<accession>A0A0A9E8A5</accession>
<reference evidence="1" key="1">
    <citation type="submission" date="2014-09" db="EMBL/GenBank/DDBJ databases">
        <authorList>
            <person name="Magalhaes I.L.F."/>
            <person name="Oliveira U."/>
            <person name="Santos F.R."/>
            <person name="Vidigal T.H.D.A."/>
            <person name="Brescovit A.D."/>
            <person name="Santos A.J."/>
        </authorList>
    </citation>
    <scope>NUCLEOTIDE SEQUENCE</scope>
    <source>
        <tissue evidence="1">Shoot tissue taken approximately 20 cm above the soil surface</tissue>
    </source>
</reference>
<dbReference type="EMBL" id="GBRH01201589">
    <property type="protein sequence ID" value="JAD96306.1"/>
    <property type="molecule type" value="Transcribed_RNA"/>
</dbReference>
<sequence>MRGITTWRIFAINQLTTWMNQNLWALPHLKKSYLSC</sequence>
<name>A0A0A9E8A5_ARUDO</name>
<reference evidence="1" key="2">
    <citation type="journal article" date="2015" name="Data Brief">
        <title>Shoot transcriptome of the giant reed, Arundo donax.</title>
        <authorList>
            <person name="Barrero R.A."/>
            <person name="Guerrero F.D."/>
            <person name="Moolhuijzen P."/>
            <person name="Goolsby J.A."/>
            <person name="Tidwell J."/>
            <person name="Bellgard S.E."/>
            <person name="Bellgard M.I."/>
        </authorList>
    </citation>
    <scope>NUCLEOTIDE SEQUENCE</scope>
    <source>
        <tissue evidence="1">Shoot tissue taken approximately 20 cm above the soil surface</tissue>
    </source>
</reference>
<evidence type="ECO:0000313" key="1">
    <source>
        <dbReference type="EMBL" id="JAD96306.1"/>
    </source>
</evidence>
<proteinExistence type="predicted"/>
<dbReference type="AlphaFoldDB" id="A0A0A9E8A5"/>
<organism evidence="1">
    <name type="scientific">Arundo donax</name>
    <name type="common">Giant reed</name>
    <name type="synonym">Donax arundinaceus</name>
    <dbReference type="NCBI Taxonomy" id="35708"/>
    <lineage>
        <taxon>Eukaryota</taxon>
        <taxon>Viridiplantae</taxon>
        <taxon>Streptophyta</taxon>
        <taxon>Embryophyta</taxon>
        <taxon>Tracheophyta</taxon>
        <taxon>Spermatophyta</taxon>
        <taxon>Magnoliopsida</taxon>
        <taxon>Liliopsida</taxon>
        <taxon>Poales</taxon>
        <taxon>Poaceae</taxon>
        <taxon>PACMAD clade</taxon>
        <taxon>Arundinoideae</taxon>
        <taxon>Arundineae</taxon>
        <taxon>Arundo</taxon>
    </lineage>
</organism>